<keyword evidence="3" id="KW-1185">Reference proteome</keyword>
<name>A0ABQ8A584_BRANA</name>
<dbReference type="SMART" id="SM00256">
    <property type="entry name" value="FBOX"/>
    <property type="match status" value="1"/>
</dbReference>
<dbReference type="Pfam" id="PF23622">
    <property type="entry name" value="LRR_At1g61320_AtMIF1"/>
    <property type="match status" value="1"/>
</dbReference>
<dbReference type="InterPro" id="IPR044997">
    <property type="entry name" value="F-box_plant"/>
</dbReference>
<protein>
    <recommendedName>
        <fullName evidence="1">F-box domain-containing protein</fullName>
    </recommendedName>
</protein>
<dbReference type="Proteomes" id="UP000824890">
    <property type="component" value="Unassembled WGS sequence"/>
</dbReference>
<dbReference type="EMBL" id="JAGKQM010000013">
    <property type="protein sequence ID" value="KAH0887658.1"/>
    <property type="molecule type" value="Genomic_DNA"/>
</dbReference>
<proteinExistence type="predicted"/>
<evidence type="ECO:0000313" key="3">
    <source>
        <dbReference type="Proteomes" id="UP000824890"/>
    </source>
</evidence>
<dbReference type="InterPro" id="IPR036047">
    <property type="entry name" value="F-box-like_dom_sf"/>
</dbReference>
<feature type="domain" description="F-box" evidence="1">
    <location>
        <begin position="29"/>
        <end position="63"/>
    </location>
</feature>
<evidence type="ECO:0000259" key="1">
    <source>
        <dbReference type="PROSITE" id="PS50181"/>
    </source>
</evidence>
<evidence type="ECO:0000313" key="2">
    <source>
        <dbReference type="EMBL" id="KAH0887658.1"/>
    </source>
</evidence>
<dbReference type="InterPro" id="IPR001810">
    <property type="entry name" value="F-box_dom"/>
</dbReference>
<dbReference type="PROSITE" id="PS50181">
    <property type="entry name" value="FBOX"/>
    <property type="match status" value="1"/>
</dbReference>
<dbReference type="InterPro" id="IPR055357">
    <property type="entry name" value="LRR_At1g61320_AtMIF1"/>
</dbReference>
<accession>A0ABQ8A584</accession>
<dbReference type="CDD" id="cd22160">
    <property type="entry name" value="F-box_AtFBL13-like"/>
    <property type="match status" value="1"/>
</dbReference>
<organism evidence="2 3">
    <name type="scientific">Brassica napus</name>
    <name type="common">Rape</name>
    <dbReference type="NCBI Taxonomy" id="3708"/>
    <lineage>
        <taxon>Eukaryota</taxon>
        <taxon>Viridiplantae</taxon>
        <taxon>Streptophyta</taxon>
        <taxon>Embryophyta</taxon>
        <taxon>Tracheophyta</taxon>
        <taxon>Spermatophyta</taxon>
        <taxon>Magnoliopsida</taxon>
        <taxon>eudicotyledons</taxon>
        <taxon>Gunneridae</taxon>
        <taxon>Pentapetalae</taxon>
        <taxon>rosids</taxon>
        <taxon>malvids</taxon>
        <taxon>Brassicales</taxon>
        <taxon>Brassicaceae</taxon>
        <taxon>Brassiceae</taxon>
        <taxon>Brassica</taxon>
    </lineage>
</organism>
<comment type="caution">
    <text evidence="2">The sequence shown here is derived from an EMBL/GenBank/DDBJ whole genome shotgun (WGS) entry which is preliminary data.</text>
</comment>
<sequence>MAKRRGKRSRRQRRILNPHRKIQQVIEGADFINSMPDEILNHILSFIPIDLAIRTSVLSRRWRHAWCELPCLHLRTTAKGIDQTLLSYRRLKIMSFKLCVTHKVTEPQFNSWVEFAMSRNVGELSLTGLFFYYETYGFPDCFYLSSSLRQLNLVDFDMLPGCTVSWNFLRRLTLSSCSLYDESIANILSGSPNLETLQLFYCGGLLKRLDLSKSLSLRALEIYGWSQRSGQMEIVAPHIHYLNLKNSDVAPCTLVDVSSLADAILCIGLNRYRPFKAGFQQYADVLQTIVLKMLAKLQNVERLTFCGGYLLQILSLAMLCGVRLPKLKVQSLTVQTNFARSFIPSIARLLQNSPGLKKLEVHATYVSYIKYLRISQGLDSDTCWRSKHEVFPTTSRMYSMSDCNDAKMKLLGSFLRLVLRNAKRLEKIVVWLGDSYFSDEQMERLLMVGTLSPNNNVSIEFK</sequence>
<dbReference type="Gene3D" id="1.20.1280.50">
    <property type="match status" value="1"/>
</dbReference>
<gene>
    <name evidence="2" type="ORF">HID58_050087</name>
</gene>
<dbReference type="InterPro" id="IPR032675">
    <property type="entry name" value="LRR_dom_sf"/>
</dbReference>
<dbReference type="Pfam" id="PF00646">
    <property type="entry name" value="F-box"/>
    <property type="match status" value="1"/>
</dbReference>
<dbReference type="SUPFAM" id="SSF52047">
    <property type="entry name" value="RNI-like"/>
    <property type="match status" value="1"/>
</dbReference>
<dbReference type="Gene3D" id="3.80.10.10">
    <property type="entry name" value="Ribonuclease Inhibitor"/>
    <property type="match status" value="1"/>
</dbReference>
<dbReference type="InterPro" id="IPR053781">
    <property type="entry name" value="F-box_AtFBL13-like"/>
</dbReference>
<reference evidence="2 3" key="1">
    <citation type="submission" date="2021-05" db="EMBL/GenBank/DDBJ databases">
        <title>Genome Assembly of Synthetic Allotetraploid Brassica napus Reveals Homoeologous Exchanges between Subgenomes.</title>
        <authorList>
            <person name="Davis J.T."/>
        </authorList>
    </citation>
    <scope>NUCLEOTIDE SEQUENCE [LARGE SCALE GENOMIC DNA]</scope>
    <source>
        <strain evidence="3">cv. Da-Ae</strain>
        <tissue evidence="2">Seedling</tissue>
    </source>
</reference>
<dbReference type="SUPFAM" id="SSF81383">
    <property type="entry name" value="F-box domain"/>
    <property type="match status" value="1"/>
</dbReference>
<dbReference type="PANTHER" id="PTHR32153">
    <property type="entry name" value="OJ000223_09.16 PROTEIN"/>
    <property type="match status" value="1"/>
</dbReference>